<protein>
    <recommendedName>
        <fullName evidence="6">NAD(P)-binding protein</fullName>
    </recommendedName>
</protein>
<dbReference type="SUPFAM" id="SSF51735">
    <property type="entry name" value="NAD(P)-binding Rossmann-fold domains"/>
    <property type="match status" value="1"/>
</dbReference>
<dbReference type="InterPro" id="IPR002347">
    <property type="entry name" value="SDR_fam"/>
</dbReference>
<comment type="caution">
    <text evidence="4">The sequence shown here is derived from an EMBL/GenBank/DDBJ whole genome shotgun (WGS) entry which is preliminary data.</text>
</comment>
<evidence type="ECO:0000313" key="4">
    <source>
        <dbReference type="EMBL" id="KAG4412349.1"/>
    </source>
</evidence>
<organism evidence="4 5">
    <name type="scientific">Cadophora malorum</name>
    <dbReference type="NCBI Taxonomy" id="108018"/>
    <lineage>
        <taxon>Eukaryota</taxon>
        <taxon>Fungi</taxon>
        <taxon>Dikarya</taxon>
        <taxon>Ascomycota</taxon>
        <taxon>Pezizomycotina</taxon>
        <taxon>Leotiomycetes</taxon>
        <taxon>Helotiales</taxon>
        <taxon>Ploettnerulaceae</taxon>
        <taxon>Cadophora</taxon>
    </lineage>
</organism>
<dbReference type="InterPro" id="IPR036291">
    <property type="entry name" value="NAD(P)-bd_dom_sf"/>
</dbReference>
<keyword evidence="5" id="KW-1185">Reference proteome</keyword>
<comment type="similarity">
    <text evidence="1 3">Belongs to the short-chain dehydrogenases/reductases (SDR) family.</text>
</comment>
<dbReference type="Pfam" id="PF00106">
    <property type="entry name" value="adh_short"/>
    <property type="match status" value="1"/>
</dbReference>
<accession>A0A8H7W680</accession>
<gene>
    <name evidence="4" type="ORF">IFR04_014506</name>
</gene>
<dbReference type="GO" id="GO:0016491">
    <property type="term" value="F:oxidoreductase activity"/>
    <property type="evidence" value="ECO:0007669"/>
    <property type="project" value="UniProtKB-KW"/>
</dbReference>
<sequence length="289" mass="31183">MHREPYDEILPSNPANSQKGKIIIITGAYGGIGSAAAMVWAQAGASVVLTGRNTDKLAEAEAKTKAVASDPSATVLSVTVDISKEPDVQNLYTKIQQVFGRPADILINNAGPTGPIGPSAQVPWDGFTEVVNTHFLGAVCMARYFISNQPTPSDPVGTIIYINSVMAGHITPNFAAYAISKLAGQSFTEYLDAEYPRLRAFTLSPGITETGMTNELFRPFAKDNVRLVGMMALWLVNERADFLKGGFVSVNWDVKEMEEHREEIVEKKLVKLGWIPAKLGEGGHPFGSG</sequence>
<proteinExistence type="inferred from homology"/>
<dbReference type="PANTHER" id="PTHR42901">
    <property type="entry name" value="ALCOHOL DEHYDROGENASE"/>
    <property type="match status" value="1"/>
</dbReference>
<evidence type="ECO:0000256" key="3">
    <source>
        <dbReference type="RuleBase" id="RU000363"/>
    </source>
</evidence>
<dbReference type="Proteomes" id="UP000664132">
    <property type="component" value="Unassembled WGS sequence"/>
</dbReference>
<keyword evidence="2" id="KW-0560">Oxidoreductase</keyword>
<dbReference type="PRINTS" id="PR00081">
    <property type="entry name" value="GDHRDH"/>
</dbReference>
<evidence type="ECO:0000313" key="5">
    <source>
        <dbReference type="Proteomes" id="UP000664132"/>
    </source>
</evidence>
<dbReference type="PANTHER" id="PTHR42901:SF1">
    <property type="entry name" value="ALCOHOL DEHYDROGENASE"/>
    <property type="match status" value="1"/>
</dbReference>
<dbReference type="PRINTS" id="PR00080">
    <property type="entry name" value="SDRFAMILY"/>
</dbReference>
<evidence type="ECO:0000256" key="2">
    <source>
        <dbReference type="ARBA" id="ARBA00023002"/>
    </source>
</evidence>
<dbReference type="Gene3D" id="3.40.50.720">
    <property type="entry name" value="NAD(P)-binding Rossmann-like Domain"/>
    <property type="match status" value="1"/>
</dbReference>
<dbReference type="OrthoDB" id="1933717at2759"/>
<evidence type="ECO:0000256" key="1">
    <source>
        <dbReference type="ARBA" id="ARBA00006484"/>
    </source>
</evidence>
<evidence type="ECO:0008006" key="6">
    <source>
        <dbReference type="Google" id="ProtNLM"/>
    </source>
</evidence>
<name>A0A8H7W680_9HELO</name>
<reference evidence="4" key="1">
    <citation type="submission" date="2021-02" db="EMBL/GenBank/DDBJ databases">
        <title>Genome sequence Cadophora malorum strain M34.</title>
        <authorList>
            <person name="Stefanovic E."/>
            <person name="Vu D."/>
            <person name="Scully C."/>
            <person name="Dijksterhuis J."/>
            <person name="Roader J."/>
            <person name="Houbraken J."/>
        </authorList>
    </citation>
    <scope>NUCLEOTIDE SEQUENCE</scope>
    <source>
        <strain evidence="4">M34</strain>
    </source>
</reference>
<dbReference type="AlphaFoldDB" id="A0A8H7W680"/>
<dbReference type="CDD" id="cd05233">
    <property type="entry name" value="SDR_c"/>
    <property type="match status" value="1"/>
</dbReference>
<dbReference type="EMBL" id="JAFJYH010000385">
    <property type="protein sequence ID" value="KAG4412349.1"/>
    <property type="molecule type" value="Genomic_DNA"/>
</dbReference>